<accession>A0A401ZU55</accession>
<comment type="caution">
    <text evidence="11">The sequence shown here is derived from an EMBL/GenBank/DDBJ whole genome shotgun (WGS) entry which is preliminary data.</text>
</comment>
<evidence type="ECO:0000256" key="2">
    <source>
        <dbReference type="ARBA" id="ARBA00004687"/>
    </source>
</evidence>
<comment type="subcellular location">
    <subcellularLocation>
        <location evidence="1">Endoplasmic reticulum membrane</location>
        <topology evidence="1">Multi-pass membrane protein</topology>
    </subcellularLocation>
</comment>
<feature type="transmembrane region" description="Helical" evidence="10">
    <location>
        <begin position="196"/>
        <end position="224"/>
    </location>
</feature>
<keyword evidence="4" id="KW-0328">Glycosyltransferase</keyword>
<evidence type="ECO:0000256" key="3">
    <source>
        <dbReference type="ARBA" id="ARBA00022502"/>
    </source>
</evidence>
<feature type="transmembrane region" description="Helical" evidence="10">
    <location>
        <begin position="157"/>
        <end position="184"/>
    </location>
</feature>
<protein>
    <recommendedName>
        <fullName evidence="13">Glycosyltransferase RgtA/B/C/D-like domain-containing protein</fullName>
    </recommendedName>
</protein>
<dbReference type="GO" id="GO:0000009">
    <property type="term" value="F:alpha-1,6-mannosyltransferase activity"/>
    <property type="evidence" value="ECO:0007669"/>
    <property type="project" value="InterPro"/>
</dbReference>
<evidence type="ECO:0000256" key="8">
    <source>
        <dbReference type="ARBA" id="ARBA00022989"/>
    </source>
</evidence>
<evidence type="ECO:0000256" key="9">
    <source>
        <dbReference type="ARBA" id="ARBA00023136"/>
    </source>
</evidence>
<keyword evidence="8 10" id="KW-1133">Transmembrane helix</keyword>
<proteinExistence type="predicted"/>
<dbReference type="PANTHER" id="PTHR12468:SF2">
    <property type="entry name" value="GPI MANNOSYLTRANSFERASE 2"/>
    <property type="match status" value="1"/>
</dbReference>
<evidence type="ECO:0000256" key="1">
    <source>
        <dbReference type="ARBA" id="ARBA00004477"/>
    </source>
</evidence>
<keyword evidence="6 10" id="KW-0812">Transmembrane</keyword>
<dbReference type="Proteomes" id="UP000287352">
    <property type="component" value="Unassembled WGS sequence"/>
</dbReference>
<sequence>MHAEESALTAPSLSSSQVSPRAQWRNTFQPWGEALLAVLPIYLVTRLVLFIVTYLGGVLFPLPNGSNFALSGNSILYTWYHWDALREVSLATQGYTDISTTGFFPLYPALVRTLHSLFHLDPLVLGMLLSNLAFLYALLVLYKLSEENFDRTLARRSVLYLTIFPTALLCSTATSLSLFLALTFSSLYCLRRGSWWLAGLFGALAALTDGSGCLLWPVFLYEFFSQLRLHPSWQQRNYLALSRELVPISASLLIPLGWGVYAYALQKQFQDTFAFLHPQNGEQFSAPWSSVGNLFGQIFHNSLYTSANTHSLFELSLLLFALTLLVLCCIGPWRFQRKDGSLILSGFLFLLTALSFPHLPNALTNVFDPLPSLQASILGAVMIFVLLARLGKFSWLHHSYLLCAFPLQIFLVCQLLTNHWAF</sequence>
<dbReference type="GO" id="GO:0004376">
    <property type="term" value="F:GPI mannosyltransferase activity"/>
    <property type="evidence" value="ECO:0007669"/>
    <property type="project" value="InterPro"/>
</dbReference>
<name>A0A401ZU55_9CHLR</name>
<evidence type="ECO:0000256" key="5">
    <source>
        <dbReference type="ARBA" id="ARBA00022679"/>
    </source>
</evidence>
<evidence type="ECO:0000256" key="4">
    <source>
        <dbReference type="ARBA" id="ARBA00022676"/>
    </source>
</evidence>
<comment type="pathway">
    <text evidence="2">Glycolipid biosynthesis; glycosylphosphatidylinositol-anchor biosynthesis.</text>
</comment>
<keyword evidence="12" id="KW-1185">Reference proteome</keyword>
<reference evidence="12" key="1">
    <citation type="submission" date="2018-12" db="EMBL/GenBank/DDBJ databases">
        <title>Tengunoibacter tsumagoiensis gen. nov., sp. nov., Dictyobacter kobayashii sp. nov., D. alpinus sp. nov., and D. joshuensis sp. nov. and description of Dictyobacteraceae fam. nov. within the order Ktedonobacterales isolated from Tengu-no-mugimeshi.</title>
        <authorList>
            <person name="Wang C.M."/>
            <person name="Zheng Y."/>
            <person name="Sakai Y."/>
            <person name="Toyoda A."/>
            <person name="Minakuchi Y."/>
            <person name="Abe K."/>
            <person name="Yokota A."/>
            <person name="Yabe S."/>
        </authorList>
    </citation>
    <scope>NUCLEOTIDE SEQUENCE [LARGE SCALE GENOMIC DNA]</scope>
    <source>
        <strain evidence="12">Uno3</strain>
    </source>
</reference>
<evidence type="ECO:0000313" key="11">
    <source>
        <dbReference type="EMBL" id="GCE10326.1"/>
    </source>
</evidence>
<evidence type="ECO:0000256" key="7">
    <source>
        <dbReference type="ARBA" id="ARBA00022824"/>
    </source>
</evidence>
<dbReference type="PANTHER" id="PTHR12468">
    <property type="entry name" value="GPI MANNOSYLTRANSFERASE 2"/>
    <property type="match status" value="1"/>
</dbReference>
<keyword evidence="7" id="KW-0256">Endoplasmic reticulum</keyword>
<dbReference type="GO" id="GO:0006506">
    <property type="term" value="P:GPI anchor biosynthetic process"/>
    <property type="evidence" value="ECO:0007669"/>
    <property type="project" value="UniProtKB-UniPathway"/>
</dbReference>
<evidence type="ECO:0000256" key="10">
    <source>
        <dbReference type="SAM" id="Phobius"/>
    </source>
</evidence>
<dbReference type="EMBL" id="BIFR01000001">
    <property type="protein sequence ID" value="GCE10326.1"/>
    <property type="molecule type" value="Genomic_DNA"/>
</dbReference>
<feature type="transmembrane region" description="Helical" evidence="10">
    <location>
        <begin position="342"/>
        <end position="359"/>
    </location>
</feature>
<organism evidence="11 12">
    <name type="scientific">Tengunoibacter tsumagoiensis</name>
    <dbReference type="NCBI Taxonomy" id="2014871"/>
    <lineage>
        <taxon>Bacteria</taxon>
        <taxon>Bacillati</taxon>
        <taxon>Chloroflexota</taxon>
        <taxon>Ktedonobacteria</taxon>
        <taxon>Ktedonobacterales</taxon>
        <taxon>Dictyobacteraceae</taxon>
        <taxon>Tengunoibacter</taxon>
    </lineage>
</organism>
<feature type="transmembrane region" description="Helical" evidence="10">
    <location>
        <begin position="123"/>
        <end position="145"/>
    </location>
</feature>
<keyword evidence="3" id="KW-0337">GPI-anchor biosynthesis</keyword>
<keyword evidence="5" id="KW-0808">Transferase</keyword>
<dbReference type="GO" id="GO:0031501">
    <property type="term" value="C:mannosyltransferase complex"/>
    <property type="evidence" value="ECO:0007669"/>
    <property type="project" value="TreeGrafter"/>
</dbReference>
<evidence type="ECO:0000313" key="12">
    <source>
        <dbReference type="Proteomes" id="UP000287352"/>
    </source>
</evidence>
<feature type="transmembrane region" description="Helical" evidence="10">
    <location>
        <begin position="371"/>
        <end position="388"/>
    </location>
</feature>
<evidence type="ECO:0008006" key="13">
    <source>
        <dbReference type="Google" id="ProtNLM"/>
    </source>
</evidence>
<dbReference type="UniPathway" id="UPA00196"/>
<keyword evidence="9 10" id="KW-0472">Membrane</keyword>
<dbReference type="OrthoDB" id="151635at2"/>
<dbReference type="RefSeq" id="WP_126577938.1">
    <property type="nucleotide sequence ID" value="NZ_BIFR01000001.1"/>
</dbReference>
<feature type="transmembrane region" description="Helical" evidence="10">
    <location>
        <begin position="400"/>
        <end position="421"/>
    </location>
</feature>
<dbReference type="AlphaFoldDB" id="A0A401ZU55"/>
<feature type="transmembrane region" description="Helical" evidence="10">
    <location>
        <begin position="245"/>
        <end position="264"/>
    </location>
</feature>
<dbReference type="InterPro" id="IPR007315">
    <property type="entry name" value="PIG-V/Gpi18"/>
</dbReference>
<evidence type="ECO:0000256" key="6">
    <source>
        <dbReference type="ARBA" id="ARBA00022692"/>
    </source>
</evidence>
<feature type="transmembrane region" description="Helical" evidence="10">
    <location>
        <begin position="312"/>
        <end position="330"/>
    </location>
</feature>
<feature type="transmembrane region" description="Helical" evidence="10">
    <location>
        <begin position="34"/>
        <end position="60"/>
    </location>
</feature>
<gene>
    <name evidence="11" type="ORF">KTT_01850</name>
</gene>
<dbReference type="GO" id="GO:0016020">
    <property type="term" value="C:membrane"/>
    <property type="evidence" value="ECO:0007669"/>
    <property type="project" value="GOC"/>
</dbReference>